<dbReference type="EMBL" id="ADNC01000027">
    <property type="protein sequence ID" value="EFF41345.1"/>
    <property type="molecule type" value="Genomic_DNA"/>
</dbReference>
<proteinExistence type="predicted"/>
<keyword evidence="3" id="KW-1185">Reference proteome</keyword>
<feature type="transmembrane region" description="Helical" evidence="1">
    <location>
        <begin position="77"/>
        <end position="96"/>
    </location>
</feature>
<sequence>MNHLRVRNRAIFILILSIVLTIWNNVANIFQINYKEEFSNLIFQIVTGLILLILGIILIVFFIQFVVYCFRVKQPILAILILISLIGPLVVPVVTLGVKIDAVKYTIGVIFPLLWIVSLIWLIVISSNNSKKAL</sequence>
<feature type="transmembrane region" description="Helical" evidence="1">
    <location>
        <begin position="12"/>
        <end position="30"/>
    </location>
</feature>
<gene>
    <name evidence="2" type="ORF">MALL_0486</name>
</gene>
<evidence type="ECO:0000313" key="3">
    <source>
        <dbReference type="Proteomes" id="UP000004757"/>
    </source>
</evidence>
<comment type="caution">
    <text evidence="2">The sequence shown here is derived from an EMBL/GenBank/DDBJ whole genome shotgun (WGS) entry which is preliminary data.</text>
</comment>
<dbReference type="STRING" id="747682.MALL_0486"/>
<accession>D4XWE4</accession>
<dbReference type="RefSeq" id="WP_005683986.1">
    <property type="nucleotide sequence ID" value="NZ_ADNC01000027.1"/>
</dbReference>
<keyword evidence="1" id="KW-1133">Transmembrane helix</keyword>
<evidence type="ECO:0000256" key="1">
    <source>
        <dbReference type="SAM" id="Phobius"/>
    </source>
</evidence>
<dbReference type="Proteomes" id="UP000004757">
    <property type="component" value="Unassembled WGS sequence"/>
</dbReference>
<feature type="transmembrane region" description="Helical" evidence="1">
    <location>
        <begin position="42"/>
        <end position="70"/>
    </location>
</feature>
<feature type="transmembrane region" description="Helical" evidence="1">
    <location>
        <begin position="102"/>
        <end position="124"/>
    </location>
</feature>
<protein>
    <submittedName>
        <fullName evidence="2">Uncharacterized protein</fullName>
    </submittedName>
</protein>
<name>D4XWE4_9BACT</name>
<keyword evidence="1" id="KW-0812">Transmembrane</keyword>
<organism evidence="2 3">
    <name type="scientific">Mycoplasmopsis alligatoris A21JP2</name>
    <dbReference type="NCBI Taxonomy" id="747682"/>
    <lineage>
        <taxon>Bacteria</taxon>
        <taxon>Bacillati</taxon>
        <taxon>Mycoplasmatota</taxon>
        <taxon>Mycoplasmoidales</taxon>
        <taxon>Metamycoplasmataceae</taxon>
        <taxon>Mycoplasmopsis</taxon>
    </lineage>
</organism>
<reference evidence="2 3" key="1">
    <citation type="submission" date="2010-03" db="EMBL/GenBank/DDBJ databases">
        <authorList>
            <person name="Glass J.I."/>
            <person name="Benders G.A."/>
            <person name="Durkin A.S."/>
            <person name="Farmerie W.G."/>
            <person name="Hlavinka K."/>
            <person name="Hostetler J."/>
            <person name="Jackson J."/>
            <person name="May M.A."/>
            <person name="Miller R.H."/>
            <person name="Paralanov V."/>
            <person name="Radune D."/>
            <person name="Szczypinski B."/>
            <person name="Brown D.R."/>
        </authorList>
    </citation>
    <scope>NUCLEOTIDE SEQUENCE [LARGE SCALE GENOMIC DNA]</scope>
    <source>
        <strain evidence="2 3">A21JP2</strain>
    </source>
</reference>
<dbReference type="AlphaFoldDB" id="D4XWE4"/>
<evidence type="ECO:0000313" key="2">
    <source>
        <dbReference type="EMBL" id="EFF41345.1"/>
    </source>
</evidence>
<keyword evidence="1" id="KW-0472">Membrane</keyword>